<comment type="caution">
    <text evidence="2">The sequence shown here is derived from an EMBL/GenBank/DDBJ whole genome shotgun (WGS) entry which is preliminary data.</text>
</comment>
<feature type="transmembrane region" description="Helical" evidence="1">
    <location>
        <begin position="65"/>
        <end position="86"/>
    </location>
</feature>
<dbReference type="RefSeq" id="WP_170132888.1">
    <property type="nucleotide sequence ID" value="NZ_QPJJ01000002.1"/>
</dbReference>
<name>A0A368Y9H7_9BACI</name>
<feature type="transmembrane region" description="Helical" evidence="1">
    <location>
        <begin position="92"/>
        <end position="115"/>
    </location>
</feature>
<feature type="transmembrane region" description="Helical" evidence="1">
    <location>
        <begin position="38"/>
        <end position="56"/>
    </location>
</feature>
<keyword evidence="1" id="KW-1133">Transmembrane helix</keyword>
<dbReference type="EMBL" id="QPJJ01000002">
    <property type="protein sequence ID" value="RCW76903.1"/>
    <property type="molecule type" value="Genomic_DNA"/>
</dbReference>
<gene>
    <name evidence="2" type="ORF">DFR57_102178</name>
</gene>
<sequence>MIVIALLILLIVVEKIANKILSVEKIKMSETSGKIINRWGQTILFIIFLVQLWLMVDSSDMQRMFYFTIYLALLFGYQALMEFIFIKKSKQYISTAILLSIVLIIINLESFPFMVKS</sequence>
<dbReference type="AlphaFoldDB" id="A0A368Y9H7"/>
<evidence type="ECO:0000313" key="2">
    <source>
        <dbReference type="EMBL" id="RCW76903.1"/>
    </source>
</evidence>
<dbReference type="Proteomes" id="UP000252585">
    <property type="component" value="Unassembled WGS sequence"/>
</dbReference>
<dbReference type="Pfam" id="PF13789">
    <property type="entry name" value="DUF4181"/>
    <property type="match status" value="1"/>
</dbReference>
<keyword evidence="1" id="KW-0472">Membrane</keyword>
<dbReference type="InterPro" id="IPR025441">
    <property type="entry name" value="DUF4181"/>
</dbReference>
<keyword evidence="1" id="KW-0812">Transmembrane</keyword>
<accession>A0A368Y9H7</accession>
<organism evidence="2 3">
    <name type="scientific">Saliterribacillus persicus</name>
    <dbReference type="NCBI Taxonomy" id="930114"/>
    <lineage>
        <taxon>Bacteria</taxon>
        <taxon>Bacillati</taxon>
        <taxon>Bacillota</taxon>
        <taxon>Bacilli</taxon>
        <taxon>Bacillales</taxon>
        <taxon>Bacillaceae</taxon>
        <taxon>Saliterribacillus</taxon>
    </lineage>
</organism>
<keyword evidence="3" id="KW-1185">Reference proteome</keyword>
<evidence type="ECO:0000256" key="1">
    <source>
        <dbReference type="SAM" id="Phobius"/>
    </source>
</evidence>
<evidence type="ECO:0000313" key="3">
    <source>
        <dbReference type="Proteomes" id="UP000252585"/>
    </source>
</evidence>
<reference evidence="2 3" key="1">
    <citation type="submission" date="2018-07" db="EMBL/GenBank/DDBJ databases">
        <title>Genomic Encyclopedia of Type Strains, Phase IV (KMG-IV): sequencing the most valuable type-strain genomes for metagenomic binning, comparative biology and taxonomic classification.</title>
        <authorList>
            <person name="Goeker M."/>
        </authorList>
    </citation>
    <scope>NUCLEOTIDE SEQUENCE [LARGE SCALE GENOMIC DNA]</scope>
    <source>
        <strain evidence="2 3">DSM 27696</strain>
    </source>
</reference>
<protein>
    <submittedName>
        <fullName evidence="2">Uncharacterized protein DUF4181</fullName>
    </submittedName>
</protein>
<proteinExistence type="predicted"/>